<comment type="caution">
    <text evidence="2">The sequence shown here is derived from an EMBL/GenBank/DDBJ whole genome shotgun (WGS) entry which is preliminary data.</text>
</comment>
<dbReference type="Pfam" id="PF13456">
    <property type="entry name" value="RVT_3"/>
    <property type="match status" value="1"/>
</dbReference>
<dbReference type="InterPro" id="IPR012337">
    <property type="entry name" value="RNaseH-like_sf"/>
</dbReference>
<proteinExistence type="predicted"/>
<dbReference type="Pfam" id="PF13966">
    <property type="entry name" value="zf-RVT"/>
    <property type="match status" value="1"/>
</dbReference>
<dbReference type="AlphaFoldDB" id="A0AAW2DM78"/>
<keyword evidence="3" id="KW-1185">Reference proteome</keyword>
<protein>
    <recommendedName>
        <fullName evidence="1">RNase H type-1 domain-containing protein</fullName>
    </recommendedName>
</protein>
<dbReference type="Gene3D" id="3.30.420.10">
    <property type="entry name" value="Ribonuclease H-like superfamily/Ribonuclease H"/>
    <property type="match status" value="1"/>
</dbReference>
<dbReference type="InterPro" id="IPR026960">
    <property type="entry name" value="RVT-Znf"/>
</dbReference>
<dbReference type="EMBL" id="JAZDWU010000002">
    <property type="protein sequence ID" value="KAL0011812.1"/>
    <property type="molecule type" value="Genomic_DNA"/>
</dbReference>
<dbReference type="CDD" id="cd06222">
    <property type="entry name" value="RNase_H_like"/>
    <property type="match status" value="1"/>
</dbReference>
<dbReference type="InterPro" id="IPR053151">
    <property type="entry name" value="RNase_H-like"/>
</dbReference>
<feature type="domain" description="RNase H type-1" evidence="1">
    <location>
        <begin position="120"/>
        <end position="250"/>
    </location>
</feature>
<dbReference type="SUPFAM" id="SSF53098">
    <property type="entry name" value="Ribonuclease H-like"/>
    <property type="match status" value="1"/>
</dbReference>
<dbReference type="InterPro" id="IPR036397">
    <property type="entry name" value="RNaseH_sf"/>
</dbReference>
<accession>A0AAW2DM78</accession>
<evidence type="ECO:0000313" key="2">
    <source>
        <dbReference type="EMBL" id="KAL0011812.1"/>
    </source>
</evidence>
<organism evidence="2 3">
    <name type="scientific">Lithocarpus litseifolius</name>
    <dbReference type="NCBI Taxonomy" id="425828"/>
    <lineage>
        <taxon>Eukaryota</taxon>
        <taxon>Viridiplantae</taxon>
        <taxon>Streptophyta</taxon>
        <taxon>Embryophyta</taxon>
        <taxon>Tracheophyta</taxon>
        <taxon>Spermatophyta</taxon>
        <taxon>Magnoliopsida</taxon>
        <taxon>eudicotyledons</taxon>
        <taxon>Gunneridae</taxon>
        <taxon>Pentapetalae</taxon>
        <taxon>rosids</taxon>
        <taxon>fabids</taxon>
        <taxon>Fagales</taxon>
        <taxon>Fagaceae</taxon>
        <taxon>Lithocarpus</taxon>
    </lineage>
</organism>
<reference evidence="2 3" key="1">
    <citation type="submission" date="2024-01" db="EMBL/GenBank/DDBJ databases">
        <title>A telomere-to-telomere, gap-free genome of sweet tea (Lithocarpus litseifolius).</title>
        <authorList>
            <person name="Zhou J."/>
        </authorList>
    </citation>
    <scope>NUCLEOTIDE SEQUENCE [LARGE SCALE GENOMIC DNA]</scope>
    <source>
        <strain evidence="2">Zhou-2022a</strain>
        <tissue evidence="2">Leaf</tissue>
    </source>
</reference>
<evidence type="ECO:0000259" key="1">
    <source>
        <dbReference type="PROSITE" id="PS50879"/>
    </source>
</evidence>
<name>A0AAW2DM78_9ROSI</name>
<sequence>MAATSVDHISWCSSPDGKFDLKEAYNLACAVQGSHLYESFLGSWVWKTITLPKIKCFLWQCIHNSIPTREVLAARGIAVPISCPLCNAEVESIIYTLRDCPLAKEFWDSFPIPIHSNTFYDDWFKLNSDRSSLGNPGRAGGGGIIRNSRGEWVSGYARAIGHTSSVAAELWALRDGINLCIALNLTNVIFELDAQLVVNLVQKGSDRPSGNHVIIVDCIEGLQKIPRTRVQHCFREANKCADALARRGALLPQDFVIFHSPPADVDLLINFDASGIVYERRRFSFAVC</sequence>
<dbReference type="GO" id="GO:0004523">
    <property type="term" value="F:RNA-DNA hybrid ribonuclease activity"/>
    <property type="evidence" value="ECO:0007669"/>
    <property type="project" value="InterPro"/>
</dbReference>
<dbReference type="PANTHER" id="PTHR47723:SF19">
    <property type="entry name" value="POLYNUCLEOTIDYL TRANSFERASE, RIBONUCLEASE H-LIKE SUPERFAMILY PROTEIN"/>
    <property type="match status" value="1"/>
</dbReference>
<dbReference type="PANTHER" id="PTHR47723">
    <property type="entry name" value="OS05G0353850 PROTEIN"/>
    <property type="match status" value="1"/>
</dbReference>
<dbReference type="InterPro" id="IPR044730">
    <property type="entry name" value="RNase_H-like_dom_plant"/>
</dbReference>
<dbReference type="GO" id="GO:0003676">
    <property type="term" value="F:nucleic acid binding"/>
    <property type="evidence" value="ECO:0007669"/>
    <property type="project" value="InterPro"/>
</dbReference>
<gene>
    <name evidence="2" type="ORF">SO802_006920</name>
</gene>
<dbReference type="InterPro" id="IPR002156">
    <property type="entry name" value="RNaseH_domain"/>
</dbReference>
<evidence type="ECO:0000313" key="3">
    <source>
        <dbReference type="Proteomes" id="UP001459277"/>
    </source>
</evidence>
<dbReference type="PROSITE" id="PS50879">
    <property type="entry name" value="RNASE_H_1"/>
    <property type="match status" value="1"/>
</dbReference>
<dbReference type="Proteomes" id="UP001459277">
    <property type="component" value="Unassembled WGS sequence"/>
</dbReference>